<evidence type="ECO:0000313" key="1">
    <source>
        <dbReference type="EMBL" id="QCD95509.1"/>
    </source>
</evidence>
<dbReference type="AlphaFoldDB" id="A0A4D6M2I9"/>
<dbReference type="EMBL" id="CP039350">
    <property type="protein sequence ID" value="QCD95509.1"/>
    <property type="molecule type" value="Genomic_DNA"/>
</dbReference>
<reference evidence="1 2" key="1">
    <citation type="submission" date="2019-04" db="EMBL/GenBank/DDBJ databases">
        <title>An improved genome assembly and genetic linkage map for asparagus bean, Vigna unguiculata ssp. sesquipedialis.</title>
        <authorList>
            <person name="Xia Q."/>
            <person name="Zhang R."/>
            <person name="Dong Y."/>
        </authorList>
    </citation>
    <scope>NUCLEOTIDE SEQUENCE [LARGE SCALE GENOMIC DNA]</scope>
    <source>
        <tissue evidence="1">Leaf</tissue>
    </source>
</reference>
<gene>
    <name evidence="1" type="ORF">DEO72_LG6g202</name>
</gene>
<sequence length="107" mass="12359">MSGRCKTVEGVGVRVKEGSDNIWIFDGGRQNVQRLKAWGRKYALRQWHFHMAALGREREEEKREIRVAVTLAGNTFDDEAFDYKRLWSSGRSTNEEEVPAMPDCVKL</sequence>
<name>A0A4D6M2I9_VIGUN</name>
<accession>A0A4D6M2I9</accession>
<proteinExistence type="predicted"/>
<keyword evidence="2" id="KW-1185">Reference proteome</keyword>
<protein>
    <submittedName>
        <fullName evidence="1">Uncharacterized protein</fullName>
    </submittedName>
</protein>
<evidence type="ECO:0000313" key="2">
    <source>
        <dbReference type="Proteomes" id="UP000501690"/>
    </source>
</evidence>
<dbReference type="Proteomes" id="UP000501690">
    <property type="component" value="Linkage Group LG6"/>
</dbReference>
<organism evidence="1 2">
    <name type="scientific">Vigna unguiculata</name>
    <name type="common">Cowpea</name>
    <dbReference type="NCBI Taxonomy" id="3917"/>
    <lineage>
        <taxon>Eukaryota</taxon>
        <taxon>Viridiplantae</taxon>
        <taxon>Streptophyta</taxon>
        <taxon>Embryophyta</taxon>
        <taxon>Tracheophyta</taxon>
        <taxon>Spermatophyta</taxon>
        <taxon>Magnoliopsida</taxon>
        <taxon>eudicotyledons</taxon>
        <taxon>Gunneridae</taxon>
        <taxon>Pentapetalae</taxon>
        <taxon>rosids</taxon>
        <taxon>fabids</taxon>
        <taxon>Fabales</taxon>
        <taxon>Fabaceae</taxon>
        <taxon>Papilionoideae</taxon>
        <taxon>50 kb inversion clade</taxon>
        <taxon>NPAAA clade</taxon>
        <taxon>indigoferoid/millettioid clade</taxon>
        <taxon>Phaseoleae</taxon>
        <taxon>Vigna</taxon>
    </lineage>
</organism>